<keyword evidence="1" id="KW-0732">Signal</keyword>
<feature type="signal peptide" evidence="1">
    <location>
        <begin position="1"/>
        <end position="19"/>
    </location>
</feature>
<evidence type="ECO:0000256" key="1">
    <source>
        <dbReference type="SAM" id="SignalP"/>
    </source>
</evidence>
<comment type="caution">
    <text evidence="2">The sequence shown here is derived from an EMBL/GenBank/DDBJ whole genome shotgun (WGS) entry which is preliminary data.</text>
</comment>
<reference evidence="2 3" key="1">
    <citation type="submission" date="2022-01" db="EMBL/GenBank/DDBJ databases">
        <authorList>
            <person name="Xiong W."/>
            <person name="Schranz E."/>
        </authorList>
    </citation>
    <scope>NUCLEOTIDE SEQUENCE [LARGE SCALE GENOMIC DNA]</scope>
</reference>
<sequence length="112" mass="12334">MSLEKLAILMLVVVTTTSASRRGAKETKETETDAKKEEDRLAKMLEWTQEASPPSDIIAISPEGPISCTSACMDICMVLKPPRDRSCEIGCEFGCKQIQGRGKVNHHGHTHH</sequence>
<dbReference type="Proteomes" id="UP001157418">
    <property type="component" value="Unassembled WGS sequence"/>
</dbReference>
<organism evidence="2 3">
    <name type="scientific">Lactuca virosa</name>
    <dbReference type="NCBI Taxonomy" id="75947"/>
    <lineage>
        <taxon>Eukaryota</taxon>
        <taxon>Viridiplantae</taxon>
        <taxon>Streptophyta</taxon>
        <taxon>Embryophyta</taxon>
        <taxon>Tracheophyta</taxon>
        <taxon>Spermatophyta</taxon>
        <taxon>Magnoliopsida</taxon>
        <taxon>eudicotyledons</taxon>
        <taxon>Gunneridae</taxon>
        <taxon>Pentapetalae</taxon>
        <taxon>asterids</taxon>
        <taxon>campanulids</taxon>
        <taxon>Asterales</taxon>
        <taxon>Asteraceae</taxon>
        <taxon>Cichorioideae</taxon>
        <taxon>Cichorieae</taxon>
        <taxon>Lactucinae</taxon>
        <taxon>Lactuca</taxon>
    </lineage>
</organism>
<dbReference type="EMBL" id="CAKMRJ010004760">
    <property type="protein sequence ID" value="CAH1439375.1"/>
    <property type="molecule type" value="Genomic_DNA"/>
</dbReference>
<name>A0AAU9NNB8_9ASTR</name>
<evidence type="ECO:0000313" key="2">
    <source>
        <dbReference type="EMBL" id="CAH1439375.1"/>
    </source>
</evidence>
<keyword evidence="3" id="KW-1185">Reference proteome</keyword>
<dbReference type="AlphaFoldDB" id="A0AAU9NNB8"/>
<gene>
    <name evidence="2" type="ORF">LVIROSA_LOCUS25573</name>
</gene>
<protein>
    <submittedName>
        <fullName evidence="2">Uncharacterized protein</fullName>
    </submittedName>
</protein>
<evidence type="ECO:0000313" key="3">
    <source>
        <dbReference type="Proteomes" id="UP001157418"/>
    </source>
</evidence>
<accession>A0AAU9NNB8</accession>
<feature type="chain" id="PRO_5043314200" evidence="1">
    <location>
        <begin position="20"/>
        <end position="112"/>
    </location>
</feature>
<proteinExistence type="predicted"/>